<feature type="compositionally biased region" description="Low complexity" evidence="1">
    <location>
        <begin position="136"/>
        <end position="152"/>
    </location>
</feature>
<feature type="region of interest" description="Disordered" evidence="1">
    <location>
        <begin position="101"/>
        <end position="157"/>
    </location>
</feature>
<dbReference type="AlphaFoldDB" id="A0A4P9ZPT4"/>
<organism evidence="3 4">
    <name type="scientific">Dimargaris cristalligena</name>
    <dbReference type="NCBI Taxonomy" id="215637"/>
    <lineage>
        <taxon>Eukaryota</taxon>
        <taxon>Fungi</taxon>
        <taxon>Fungi incertae sedis</taxon>
        <taxon>Zoopagomycota</taxon>
        <taxon>Kickxellomycotina</taxon>
        <taxon>Dimargaritomycetes</taxon>
        <taxon>Dimargaritales</taxon>
        <taxon>Dimargaritaceae</taxon>
        <taxon>Dimargaris</taxon>
    </lineage>
</organism>
<evidence type="ECO:0000313" key="4">
    <source>
        <dbReference type="Proteomes" id="UP000268162"/>
    </source>
</evidence>
<dbReference type="EMBL" id="ML002915">
    <property type="protein sequence ID" value="RKP35265.1"/>
    <property type="molecule type" value="Genomic_DNA"/>
</dbReference>
<feature type="region of interest" description="Disordered" evidence="1">
    <location>
        <begin position="34"/>
        <end position="64"/>
    </location>
</feature>
<name>A0A4P9ZPT4_9FUNG</name>
<dbReference type="PROSITE" id="PS51257">
    <property type="entry name" value="PROKAR_LIPOPROTEIN"/>
    <property type="match status" value="1"/>
</dbReference>
<evidence type="ECO:0000256" key="1">
    <source>
        <dbReference type="SAM" id="MobiDB-lite"/>
    </source>
</evidence>
<protein>
    <submittedName>
        <fullName evidence="3">Uncharacterized protein</fullName>
    </submittedName>
</protein>
<keyword evidence="2" id="KW-0732">Signal</keyword>
<evidence type="ECO:0000313" key="3">
    <source>
        <dbReference type="EMBL" id="RKP35265.1"/>
    </source>
</evidence>
<keyword evidence="4" id="KW-1185">Reference proteome</keyword>
<feature type="compositionally biased region" description="Basic residues" evidence="1">
    <location>
        <begin position="41"/>
        <end position="58"/>
    </location>
</feature>
<evidence type="ECO:0000256" key="2">
    <source>
        <dbReference type="SAM" id="SignalP"/>
    </source>
</evidence>
<proteinExistence type="predicted"/>
<dbReference type="Proteomes" id="UP000268162">
    <property type="component" value="Unassembled WGS sequence"/>
</dbReference>
<gene>
    <name evidence="3" type="ORF">BJ085DRAFT_28132</name>
</gene>
<accession>A0A4P9ZPT4</accession>
<reference evidence="4" key="1">
    <citation type="journal article" date="2018" name="Nat. Microbiol.">
        <title>Leveraging single-cell genomics to expand the fungal tree of life.</title>
        <authorList>
            <person name="Ahrendt S.R."/>
            <person name="Quandt C.A."/>
            <person name="Ciobanu D."/>
            <person name="Clum A."/>
            <person name="Salamov A."/>
            <person name="Andreopoulos B."/>
            <person name="Cheng J.F."/>
            <person name="Woyke T."/>
            <person name="Pelin A."/>
            <person name="Henrissat B."/>
            <person name="Reynolds N.K."/>
            <person name="Benny G.L."/>
            <person name="Smith M.E."/>
            <person name="James T.Y."/>
            <person name="Grigoriev I.V."/>
        </authorList>
    </citation>
    <scope>NUCLEOTIDE SEQUENCE [LARGE SCALE GENOMIC DNA]</scope>
    <source>
        <strain evidence="4">RSA 468</strain>
    </source>
</reference>
<feature type="chain" id="PRO_5020656752" evidence="2">
    <location>
        <begin position="24"/>
        <end position="223"/>
    </location>
</feature>
<feature type="signal peptide" evidence="2">
    <location>
        <begin position="1"/>
        <end position="23"/>
    </location>
</feature>
<sequence length="223" mass="24332">MRGQLFNITLVCTLMLLPSLVSGCRIQFEHPDPNGHQHTAACRHRAQGGGHNRHRHRRPSPEELEASQMMHMWDPNKPFPEIPYPYIYDPLPLMLAHQPAAEQGPPSMLNRHPIMTTTPHGNSPSSSIPPPPFPPASSLSSPSSSATSLSMPNTPTSLQYQPQVELQDVELQAIPNTSPINGPGQAESSSAGRAKLGLLRHIAIPIDHSSDSSEYHALINLQA</sequence>